<dbReference type="EMBL" id="VSSQ01006432">
    <property type="protein sequence ID" value="MPM32673.1"/>
    <property type="molecule type" value="Genomic_DNA"/>
</dbReference>
<sequence>MADAHFKMVVLHSFRHKESGVIVKGYSDVGGMGAFYLKSGAGSRKHNLSILHPLAVIQVMPSTRRFGEMVGIKEFESLLKLSSIRGNVSKMAIALFLSEIITKTIREIEPNPGMFRFVEQSIQELERCTEGVANFHLFFLVKYIGMLGYLPEIPEETKGMLFDINSAGYTAGNTGNRFGKEESRLLWSLYRIPPANLGSLRISGEQRTKFLAEVLRYLSYHTGHDIHIDSLGVLHEVFSK</sequence>
<protein>
    <submittedName>
        <fullName evidence="1">DNA repair protein RecO</fullName>
    </submittedName>
</protein>
<dbReference type="GO" id="GO:0006310">
    <property type="term" value="P:DNA recombination"/>
    <property type="evidence" value="ECO:0007669"/>
    <property type="project" value="InterPro"/>
</dbReference>
<name>A0A644Z1S5_9ZZZZ</name>
<dbReference type="SUPFAM" id="SSF57863">
    <property type="entry name" value="ArfGap/RecO-like zinc finger"/>
    <property type="match status" value="1"/>
</dbReference>
<dbReference type="PANTHER" id="PTHR33991">
    <property type="entry name" value="DNA REPAIR PROTEIN RECO"/>
    <property type="match status" value="1"/>
</dbReference>
<dbReference type="AlphaFoldDB" id="A0A644Z1S5"/>
<dbReference type="HAMAP" id="MF_00201">
    <property type="entry name" value="RecO"/>
    <property type="match status" value="1"/>
</dbReference>
<dbReference type="NCBIfam" id="TIGR00613">
    <property type="entry name" value="reco"/>
    <property type="match status" value="1"/>
</dbReference>
<evidence type="ECO:0000313" key="1">
    <source>
        <dbReference type="EMBL" id="MPM32673.1"/>
    </source>
</evidence>
<dbReference type="PANTHER" id="PTHR33991:SF1">
    <property type="entry name" value="DNA REPAIR PROTEIN RECO"/>
    <property type="match status" value="1"/>
</dbReference>
<dbReference type="InterPro" id="IPR037278">
    <property type="entry name" value="ARFGAP/RecO"/>
</dbReference>
<dbReference type="Pfam" id="PF02565">
    <property type="entry name" value="RecO_C"/>
    <property type="match status" value="1"/>
</dbReference>
<organism evidence="1">
    <name type="scientific">bioreactor metagenome</name>
    <dbReference type="NCBI Taxonomy" id="1076179"/>
    <lineage>
        <taxon>unclassified sequences</taxon>
        <taxon>metagenomes</taxon>
        <taxon>ecological metagenomes</taxon>
    </lineage>
</organism>
<reference evidence="1" key="1">
    <citation type="submission" date="2019-08" db="EMBL/GenBank/DDBJ databases">
        <authorList>
            <person name="Kucharzyk K."/>
            <person name="Murdoch R.W."/>
            <person name="Higgins S."/>
            <person name="Loffler F."/>
        </authorList>
    </citation>
    <scope>NUCLEOTIDE SEQUENCE</scope>
</reference>
<dbReference type="GO" id="GO:0006302">
    <property type="term" value="P:double-strand break repair"/>
    <property type="evidence" value="ECO:0007669"/>
    <property type="project" value="TreeGrafter"/>
</dbReference>
<dbReference type="InterPro" id="IPR003717">
    <property type="entry name" value="RecO"/>
</dbReference>
<dbReference type="Gene3D" id="1.20.1440.120">
    <property type="entry name" value="Recombination protein O, C-terminal domain"/>
    <property type="match status" value="1"/>
</dbReference>
<dbReference type="GO" id="GO:0043590">
    <property type="term" value="C:bacterial nucleoid"/>
    <property type="evidence" value="ECO:0007669"/>
    <property type="project" value="TreeGrafter"/>
</dbReference>
<dbReference type="InterPro" id="IPR042242">
    <property type="entry name" value="RecO_C"/>
</dbReference>
<proteinExistence type="inferred from homology"/>
<gene>
    <name evidence="1" type="primary">recO_21</name>
    <name evidence="1" type="ORF">SDC9_79238</name>
</gene>
<comment type="caution">
    <text evidence="1">The sequence shown here is derived from an EMBL/GenBank/DDBJ whole genome shotgun (WGS) entry which is preliminary data.</text>
</comment>
<accession>A0A644Z1S5</accession>